<feature type="transmembrane region" description="Helical" evidence="2">
    <location>
        <begin position="31"/>
        <end position="52"/>
    </location>
</feature>
<sequence>MAVLSVLLFLLPTAAYLLWLRRHPGEELPLNVLIPALGGIALGLAALIWYGLSDTEQRGTAYVPARLGEDGQVVRGHAREAPPPASAQQTAPPPQR</sequence>
<keyword evidence="2" id="KW-0472">Membrane</keyword>
<keyword evidence="4" id="KW-1185">Reference proteome</keyword>
<keyword evidence="2" id="KW-0812">Transmembrane</keyword>
<reference evidence="3 4" key="1">
    <citation type="journal article" date="2019" name="Int. J. Syst. Evol. Microbiol.">
        <title>The Global Catalogue of Microorganisms (GCM) 10K type strain sequencing project: providing services to taxonomists for standard genome sequencing and annotation.</title>
        <authorList>
            <consortium name="The Broad Institute Genomics Platform"/>
            <consortium name="The Broad Institute Genome Sequencing Center for Infectious Disease"/>
            <person name="Wu L."/>
            <person name="Ma J."/>
        </authorList>
    </citation>
    <scope>NUCLEOTIDE SEQUENCE [LARGE SCALE GENOMIC DNA]</scope>
    <source>
        <strain evidence="3 4">JCM 9933</strain>
    </source>
</reference>
<keyword evidence="2" id="KW-1133">Transmembrane helix</keyword>
<dbReference type="EMBL" id="BAAAFZ010000021">
    <property type="protein sequence ID" value="GAA0580648.1"/>
    <property type="molecule type" value="Genomic_DNA"/>
</dbReference>
<name>A0ABN1F2E0_9PROT</name>
<proteinExistence type="predicted"/>
<feature type="compositionally biased region" description="Pro residues" evidence="1">
    <location>
        <begin position="81"/>
        <end position="96"/>
    </location>
</feature>
<evidence type="ECO:0000313" key="3">
    <source>
        <dbReference type="EMBL" id="GAA0580648.1"/>
    </source>
</evidence>
<comment type="caution">
    <text evidence="3">The sequence shown here is derived from an EMBL/GenBank/DDBJ whole genome shotgun (WGS) entry which is preliminary data.</text>
</comment>
<accession>A0ABN1F2E0</accession>
<protein>
    <submittedName>
        <fullName evidence="3">Uncharacterized protein</fullName>
    </submittedName>
</protein>
<dbReference type="Proteomes" id="UP001501588">
    <property type="component" value="Unassembled WGS sequence"/>
</dbReference>
<feature type="region of interest" description="Disordered" evidence="1">
    <location>
        <begin position="74"/>
        <end position="96"/>
    </location>
</feature>
<evidence type="ECO:0000313" key="4">
    <source>
        <dbReference type="Proteomes" id="UP001501588"/>
    </source>
</evidence>
<evidence type="ECO:0000256" key="1">
    <source>
        <dbReference type="SAM" id="MobiDB-lite"/>
    </source>
</evidence>
<organism evidence="3 4">
    <name type="scientific">Craurococcus roseus</name>
    <dbReference type="NCBI Taxonomy" id="77585"/>
    <lineage>
        <taxon>Bacteria</taxon>
        <taxon>Pseudomonadati</taxon>
        <taxon>Pseudomonadota</taxon>
        <taxon>Alphaproteobacteria</taxon>
        <taxon>Acetobacterales</taxon>
        <taxon>Acetobacteraceae</taxon>
        <taxon>Craurococcus</taxon>
    </lineage>
</organism>
<evidence type="ECO:0000256" key="2">
    <source>
        <dbReference type="SAM" id="Phobius"/>
    </source>
</evidence>
<gene>
    <name evidence="3" type="ORF">GCM10009416_18870</name>
</gene>
<dbReference type="RefSeq" id="WP_343894988.1">
    <property type="nucleotide sequence ID" value="NZ_BAAAFZ010000021.1"/>
</dbReference>